<evidence type="ECO:0000256" key="11">
    <source>
        <dbReference type="RuleBase" id="RU363063"/>
    </source>
</evidence>
<dbReference type="PhylomeDB" id="B3MUB0"/>
<dbReference type="Proteomes" id="UP000007801">
    <property type="component" value="Unassembled WGS sequence"/>
</dbReference>
<keyword evidence="6 11" id="KW-0735">Signal-anchor</keyword>
<sequence length="325" mass="37612">MAGVRMVIAFIIWLKLCLMIYLINTHQTISVESIMRDYTSVSNEEHLMDFVNFSYIMEQPPCEMETKGLIFVHSAPKNFEKRALIRETWGSADSIEQSPLRIIFALGKVESDIVQSTLENEQTLFGDLMQGNFLDGYFNVTYKHVMGLKWFHTHCESAKLLIKVDDDIFVNTGELIENLLEPTTNNRTLDIILQQRDNLLFCSLKNHDPVARSYRSKWRVSYKEYSDAFYPAFCPGFAIVYTPDTVRRLYEEVQKSPYFRLDDVYITGIMSNRTNITITDLSPFVLFPNQMNALLEGVVPVSAMQFLVSHHNINPMQMRSLWALV</sequence>
<gene>
    <name evidence="12" type="primary">Dana\GF20798</name>
    <name evidence="12" type="synonym">dana_GLEANR_405</name>
    <name evidence="12" type="ORF">GF20798</name>
</gene>
<evidence type="ECO:0000256" key="6">
    <source>
        <dbReference type="ARBA" id="ARBA00022968"/>
    </source>
</evidence>
<keyword evidence="4 12" id="KW-0808">Transferase</keyword>
<protein>
    <recommendedName>
        <fullName evidence="11">Hexosyltransferase</fullName>
        <ecNumber evidence="11">2.4.1.-</ecNumber>
    </recommendedName>
</protein>
<evidence type="ECO:0000256" key="5">
    <source>
        <dbReference type="ARBA" id="ARBA00022692"/>
    </source>
</evidence>
<evidence type="ECO:0000256" key="3">
    <source>
        <dbReference type="ARBA" id="ARBA00022676"/>
    </source>
</evidence>
<proteinExistence type="inferred from homology"/>
<accession>B3MUB0</accession>
<dbReference type="FunFam" id="3.90.550.50:FF:000001">
    <property type="entry name" value="Hexosyltransferase"/>
    <property type="match status" value="1"/>
</dbReference>
<dbReference type="GO" id="GO:0006493">
    <property type="term" value="P:protein O-linked glycosylation"/>
    <property type="evidence" value="ECO:0007669"/>
    <property type="project" value="TreeGrafter"/>
</dbReference>
<dbReference type="SMR" id="B3MUB0"/>
<keyword evidence="8 11" id="KW-0333">Golgi apparatus</keyword>
<evidence type="ECO:0000256" key="4">
    <source>
        <dbReference type="ARBA" id="ARBA00022679"/>
    </source>
</evidence>
<dbReference type="EC" id="2.4.1.-" evidence="11"/>
<evidence type="ECO:0000256" key="1">
    <source>
        <dbReference type="ARBA" id="ARBA00004323"/>
    </source>
</evidence>
<dbReference type="EMBL" id="CH902624">
    <property type="protein sequence ID" value="EDV33439.1"/>
    <property type="molecule type" value="Genomic_DNA"/>
</dbReference>
<reference evidence="12 13" key="1">
    <citation type="journal article" date="2007" name="Nature">
        <title>Evolution of genes and genomes on the Drosophila phylogeny.</title>
        <authorList>
            <consortium name="Drosophila 12 Genomes Consortium"/>
            <person name="Clark A.G."/>
            <person name="Eisen M.B."/>
            <person name="Smith D.R."/>
            <person name="Bergman C.M."/>
            <person name="Oliver B."/>
            <person name="Markow T.A."/>
            <person name="Kaufman T.C."/>
            <person name="Kellis M."/>
            <person name="Gelbart W."/>
            <person name="Iyer V.N."/>
            <person name="Pollard D.A."/>
            <person name="Sackton T.B."/>
            <person name="Larracuente A.M."/>
            <person name="Singh N.D."/>
            <person name="Abad J.P."/>
            <person name="Abt D.N."/>
            <person name="Adryan B."/>
            <person name="Aguade M."/>
            <person name="Akashi H."/>
            <person name="Anderson W.W."/>
            <person name="Aquadro C.F."/>
            <person name="Ardell D.H."/>
            <person name="Arguello R."/>
            <person name="Artieri C.G."/>
            <person name="Barbash D.A."/>
            <person name="Barker D."/>
            <person name="Barsanti P."/>
            <person name="Batterham P."/>
            <person name="Batzoglou S."/>
            <person name="Begun D."/>
            <person name="Bhutkar A."/>
            <person name="Blanco E."/>
            <person name="Bosak S.A."/>
            <person name="Bradley R.K."/>
            <person name="Brand A.D."/>
            <person name="Brent M.R."/>
            <person name="Brooks A.N."/>
            <person name="Brown R.H."/>
            <person name="Butlin R.K."/>
            <person name="Caggese C."/>
            <person name="Calvi B.R."/>
            <person name="Bernardo de Carvalho A."/>
            <person name="Caspi A."/>
            <person name="Castrezana S."/>
            <person name="Celniker S.E."/>
            <person name="Chang J.L."/>
            <person name="Chapple C."/>
            <person name="Chatterji S."/>
            <person name="Chinwalla A."/>
            <person name="Civetta A."/>
            <person name="Clifton S.W."/>
            <person name="Comeron J.M."/>
            <person name="Costello J.C."/>
            <person name="Coyne J.A."/>
            <person name="Daub J."/>
            <person name="David R.G."/>
            <person name="Delcher A.L."/>
            <person name="Delehaunty K."/>
            <person name="Do C.B."/>
            <person name="Ebling H."/>
            <person name="Edwards K."/>
            <person name="Eickbush T."/>
            <person name="Evans J.D."/>
            <person name="Filipski A."/>
            <person name="Findeiss S."/>
            <person name="Freyhult E."/>
            <person name="Fulton L."/>
            <person name="Fulton R."/>
            <person name="Garcia A.C."/>
            <person name="Gardiner A."/>
            <person name="Garfield D.A."/>
            <person name="Garvin B.E."/>
            <person name="Gibson G."/>
            <person name="Gilbert D."/>
            <person name="Gnerre S."/>
            <person name="Godfrey J."/>
            <person name="Good R."/>
            <person name="Gotea V."/>
            <person name="Gravely B."/>
            <person name="Greenberg A.J."/>
            <person name="Griffiths-Jones S."/>
            <person name="Gross S."/>
            <person name="Guigo R."/>
            <person name="Gustafson E.A."/>
            <person name="Haerty W."/>
            <person name="Hahn M.W."/>
            <person name="Halligan D.L."/>
            <person name="Halpern A.L."/>
            <person name="Halter G.M."/>
            <person name="Han M.V."/>
            <person name="Heger A."/>
            <person name="Hillier L."/>
            <person name="Hinrichs A.S."/>
            <person name="Holmes I."/>
            <person name="Hoskins R.A."/>
            <person name="Hubisz M.J."/>
            <person name="Hultmark D."/>
            <person name="Huntley M.A."/>
            <person name="Jaffe D.B."/>
            <person name="Jagadeeshan S."/>
            <person name="Jeck W.R."/>
            <person name="Johnson J."/>
            <person name="Jones C.D."/>
            <person name="Jordan W.C."/>
            <person name="Karpen G.H."/>
            <person name="Kataoka E."/>
            <person name="Keightley P.D."/>
            <person name="Kheradpour P."/>
            <person name="Kirkness E.F."/>
            <person name="Koerich L.B."/>
            <person name="Kristiansen K."/>
            <person name="Kudrna D."/>
            <person name="Kulathinal R.J."/>
            <person name="Kumar S."/>
            <person name="Kwok R."/>
            <person name="Lander E."/>
            <person name="Langley C.H."/>
            <person name="Lapoint R."/>
            <person name="Lazzaro B.P."/>
            <person name="Lee S.J."/>
            <person name="Levesque L."/>
            <person name="Li R."/>
            <person name="Lin C.F."/>
            <person name="Lin M.F."/>
            <person name="Lindblad-Toh K."/>
            <person name="Llopart A."/>
            <person name="Long M."/>
            <person name="Low L."/>
            <person name="Lozovsky E."/>
            <person name="Lu J."/>
            <person name="Luo M."/>
            <person name="Machado C.A."/>
            <person name="Makalowski W."/>
            <person name="Marzo M."/>
            <person name="Matsuda M."/>
            <person name="Matzkin L."/>
            <person name="McAllister B."/>
            <person name="McBride C.S."/>
            <person name="McKernan B."/>
            <person name="McKernan K."/>
            <person name="Mendez-Lago M."/>
            <person name="Minx P."/>
            <person name="Mollenhauer M.U."/>
            <person name="Montooth K."/>
            <person name="Mount S.M."/>
            <person name="Mu X."/>
            <person name="Myers E."/>
            <person name="Negre B."/>
            <person name="Newfeld S."/>
            <person name="Nielsen R."/>
            <person name="Noor M.A."/>
            <person name="O'Grady P."/>
            <person name="Pachter L."/>
            <person name="Papaceit M."/>
            <person name="Parisi M.J."/>
            <person name="Parisi M."/>
            <person name="Parts L."/>
            <person name="Pedersen J.S."/>
            <person name="Pesole G."/>
            <person name="Phillippy A.M."/>
            <person name="Ponting C.P."/>
            <person name="Pop M."/>
            <person name="Porcelli D."/>
            <person name="Powell J.R."/>
            <person name="Prohaska S."/>
            <person name="Pruitt K."/>
            <person name="Puig M."/>
            <person name="Quesneville H."/>
            <person name="Ram K.R."/>
            <person name="Rand D."/>
            <person name="Rasmussen M.D."/>
            <person name="Reed L.K."/>
            <person name="Reenan R."/>
            <person name="Reily A."/>
            <person name="Remington K.A."/>
            <person name="Rieger T.T."/>
            <person name="Ritchie M.G."/>
            <person name="Robin C."/>
            <person name="Rogers Y.H."/>
            <person name="Rohde C."/>
            <person name="Rozas J."/>
            <person name="Rubenfield M.J."/>
            <person name="Ruiz A."/>
            <person name="Russo S."/>
            <person name="Salzberg S.L."/>
            <person name="Sanchez-Gracia A."/>
            <person name="Saranga D.J."/>
            <person name="Sato H."/>
            <person name="Schaeffer S.W."/>
            <person name="Schatz M.C."/>
            <person name="Schlenke T."/>
            <person name="Schwartz R."/>
            <person name="Segarra C."/>
            <person name="Singh R.S."/>
            <person name="Sirot L."/>
            <person name="Sirota M."/>
            <person name="Sisneros N.B."/>
            <person name="Smith C.D."/>
            <person name="Smith T.F."/>
            <person name="Spieth J."/>
            <person name="Stage D.E."/>
            <person name="Stark A."/>
            <person name="Stephan W."/>
            <person name="Strausberg R.L."/>
            <person name="Strempel S."/>
            <person name="Sturgill D."/>
            <person name="Sutton G."/>
            <person name="Sutton G.G."/>
            <person name="Tao W."/>
            <person name="Teichmann S."/>
            <person name="Tobari Y.N."/>
            <person name="Tomimura Y."/>
            <person name="Tsolas J.M."/>
            <person name="Valente V.L."/>
            <person name="Venter E."/>
            <person name="Venter J.C."/>
            <person name="Vicario S."/>
            <person name="Vieira F.G."/>
            <person name="Vilella A.J."/>
            <person name="Villasante A."/>
            <person name="Walenz B."/>
            <person name="Wang J."/>
            <person name="Wasserman M."/>
            <person name="Watts T."/>
            <person name="Wilson D."/>
            <person name="Wilson R.K."/>
            <person name="Wing R.A."/>
            <person name="Wolfner M.F."/>
            <person name="Wong A."/>
            <person name="Wong G.K."/>
            <person name="Wu C.I."/>
            <person name="Wu G."/>
            <person name="Yamamoto D."/>
            <person name="Yang H.P."/>
            <person name="Yang S.P."/>
            <person name="Yorke J.A."/>
            <person name="Yoshida K."/>
            <person name="Zdobnov E."/>
            <person name="Zhang P."/>
            <person name="Zhang Y."/>
            <person name="Zimin A.V."/>
            <person name="Baldwin J."/>
            <person name="Abdouelleil A."/>
            <person name="Abdulkadir J."/>
            <person name="Abebe A."/>
            <person name="Abera B."/>
            <person name="Abreu J."/>
            <person name="Acer S.C."/>
            <person name="Aftuck L."/>
            <person name="Alexander A."/>
            <person name="An P."/>
            <person name="Anderson E."/>
            <person name="Anderson S."/>
            <person name="Arachi H."/>
            <person name="Azer M."/>
            <person name="Bachantsang P."/>
            <person name="Barry A."/>
            <person name="Bayul T."/>
            <person name="Berlin A."/>
            <person name="Bessette D."/>
            <person name="Bloom T."/>
            <person name="Blye J."/>
            <person name="Boguslavskiy L."/>
            <person name="Bonnet C."/>
            <person name="Boukhgalter B."/>
            <person name="Bourzgui I."/>
            <person name="Brown A."/>
            <person name="Cahill P."/>
            <person name="Channer S."/>
            <person name="Cheshatsang Y."/>
            <person name="Chuda L."/>
            <person name="Citroen M."/>
            <person name="Collymore A."/>
            <person name="Cooke P."/>
            <person name="Costello M."/>
            <person name="D'Aco K."/>
            <person name="Daza R."/>
            <person name="De Haan G."/>
            <person name="DeGray S."/>
            <person name="DeMaso C."/>
            <person name="Dhargay N."/>
            <person name="Dooley K."/>
            <person name="Dooley E."/>
            <person name="Doricent M."/>
            <person name="Dorje P."/>
            <person name="Dorjee K."/>
            <person name="Dupes A."/>
            <person name="Elong R."/>
            <person name="Falk J."/>
            <person name="Farina A."/>
            <person name="Faro S."/>
            <person name="Ferguson D."/>
            <person name="Fisher S."/>
            <person name="Foley C.D."/>
            <person name="Franke A."/>
            <person name="Friedrich D."/>
            <person name="Gadbois L."/>
            <person name="Gearin G."/>
            <person name="Gearin C.R."/>
            <person name="Giannoukos G."/>
            <person name="Goode T."/>
            <person name="Graham J."/>
            <person name="Grandbois E."/>
            <person name="Grewal S."/>
            <person name="Gyaltsen K."/>
            <person name="Hafez N."/>
            <person name="Hagos B."/>
            <person name="Hall J."/>
            <person name="Henson C."/>
            <person name="Hollinger A."/>
            <person name="Honan T."/>
            <person name="Huard M.D."/>
            <person name="Hughes L."/>
            <person name="Hurhula B."/>
            <person name="Husby M.E."/>
            <person name="Kamat A."/>
            <person name="Kanga B."/>
            <person name="Kashin S."/>
            <person name="Khazanovich D."/>
            <person name="Kisner P."/>
            <person name="Lance K."/>
            <person name="Lara M."/>
            <person name="Lee W."/>
            <person name="Lennon N."/>
            <person name="Letendre F."/>
            <person name="LeVine R."/>
            <person name="Lipovsky A."/>
            <person name="Liu X."/>
            <person name="Liu J."/>
            <person name="Liu S."/>
            <person name="Lokyitsang T."/>
            <person name="Lokyitsang Y."/>
            <person name="Lubonja R."/>
            <person name="Lui A."/>
            <person name="MacDonald P."/>
            <person name="Magnisalis V."/>
            <person name="Maru K."/>
            <person name="Matthews C."/>
            <person name="McCusker W."/>
            <person name="McDonough S."/>
            <person name="Mehta T."/>
            <person name="Meldrim J."/>
            <person name="Meneus L."/>
            <person name="Mihai O."/>
            <person name="Mihalev A."/>
            <person name="Mihova T."/>
            <person name="Mittelman R."/>
            <person name="Mlenga V."/>
            <person name="Montmayeur A."/>
            <person name="Mulrain L."/>
            <person name="Navidi A."/>
            <person name="Naylor J."/>
            <person name="Negash T."/>
            <person name="Nguyen T."/>
            <person name="Nguyen N."/>
            <person name="Nicol R."/>
            <person name="Norbu C."/>
            <person name="Norbu N."/>
            <person name="Novod N."/>
            <person name="O'Neill B."/>
            <person name="Osman S."/>
            <person name="Markiewicz E."/>
            <person name="Oyono O.L."/>
            <person name="Patti C."/>
            <person name="Phunkhang P."/>
            <person name="Pierre F."/>
            <person name="Priest M."/>
            <person name="Raghuraman S."/>
            <person name="Rege F."/>
            <person name="Reyes R."/>
            <person name="Rise C."/>
            <person name="Rogov P."/>
            <person name="Ross K."/>
            <person name="Ryan E."/>
            <person name="Settipalli S."/>
            <person name="Shea T."/>
            <person name="Sherpa N."/>
            <person name="Shi L."/>
            <person name="Shih D."/>
            <person name="Sparrow T."/>
            <person name="Spaulding J."/>
            <person name="Stalker J."/>
            <person name="Stange-Thomann N."/>
            <person name="Stavropoulos S."/>
            <person name="Stone C."/>
            <person name="Strader C."/>
            <person name="Tesfaye S."/>
            <person name="Thomson T."/>
            <person name="Thoulutsang Y."/>
            <person name="Thoulutsang D."/>
            <person name="Topham K."/>
            <person name="Topping I."/>
            <person name="Tsamla T."/>
            <person name="Vassiliev H."/>
            <person name="Vo A."/>
            <person name="Wangchuk T."/>
            <person name="Wangdi T."/>
            <person name="Weiand M."/>
            <person name="Wilkinson J."/>
            <person name="Wilson A."/>
            <person name="Yadav S."/>
            <person name="Young G."/>
            <person name="Yu Q."/>
            <person name="Zembek L."/>
            <person name="Zhong D."/>
            <person name="Zimmer A."/>
            <person name="Zwirko Z."/>
            <person name="Jaffe D.B."/>
            <person name="Alvarez P."/>
            <person name="Brockman W."/>
            <person name="Butler J."/>
            <person name="Chin C."/>
            <person name="Gnerre S."/>
            <person name="Grabherr M."/>
            <person name="Kleber M."/>
            <person name="Mauceli E."/>
            <person name="MacCallum I."/>
        </authorList>
    </citation>
    <scope>NUCLEOTIDE SEQUENCE [LARGE SCALE GENOMIC DNA]</scope>
    <source>
        <strain evidence="13">Tucson 14024-0371.13</strain>
    </source>
</reference>
<keyword evidence="5 11" id="KW-0812">Transmembrane</keyword>
<evidence type="ECO:0000256" key="2">
    <source>
        <dbReference type="ARBA" id="ARBA00008661"/>
    </source>
</evidence>
<dbReference type="GO" id="GO:0016758">
    <property type="term" value="F:hexosyltransferase activity"/>
    <property type="evidence" value="ECO:0007669"/>
    <property type="project" value="InterPro"/>
</dbReference>
<dbReference type="GeneID" id="6503490"/>
<dbReference type="HOGENOM" id="CLU_036849_2_0_1"/>
<keyword evidence="10" id="KW-0325">Glycoprotein</keyword>
<name>B3MUB0_DROAN</name>
<evidence type="ECO:0000256" key="10">
    <source>
        <dbReference type="ARBA" id="ARBA00023180"/>
    </source>
</evidence>
<evidence type="ECO:0000313" key="13">
    <source>
        <dbReference type="Proteomes" id="UP000007801"/>
    </source>
</evidence>
<keyword evidence="3 11" id="KW-0328">Glycosyltransferase</keyword>
<dbReference type="InterPro" id="IPR002659">
    <property type="entry name" value="Glyco_trans_31"/>
</dbReference>
<dbReference type="OMA" id="NDEEHLI"/>
<keyword evidence="7 11" id="KW-1133">Transmembrane helix</keyword>
<comment type="subcellular location">
    <subcellularLocation>
        <location evidence="1 11">Golgi apparatus membrane</location>
        <topology evidence="1 11">Single-pass type II membrane protein</topology>
    </subcellularLocation>
</comment>
<dbReference type="AlphaFoldDB" id="B3MUB0"/>
<dbReference type="InParanoid" id="B3MUB0"/>
<dbReference type="PANTHER" id="PTHR11214:SF376">
    <property type="entry name" value="HEXOSYLTRANSFERASE"/>
    <property type="match status" value="1"/>
</dbReference>
<evidence type="ECO:0000256" key="7">
    <source>
        <dbReference type="ARBA" id="ARBA00022989"/>
    </source>
</evidence>
<evidence type="ECO:0000313" key="12">
    <source>
        <dbReference type="EMBL" id="EDV33439.1"/>
    </source>
</evidence>
<dbReference type="KEGG" id="dan:6503490"/>
<feature type="transmembrane region" description="Helical" evidence="11">
    <location>
        <begin position="6"/>
        <end position="23"/>
    </location>
</feature>
<evidence type="ECO:0000256" key="8">
    <source>
        <dbReference type="ARBA" id="ARBA00023034"/>
    </source>
</evidence>
<organism evidence="12 13">
    <name type="scientific">Drosophila ananassae</name>
    <name type="common">Fruit fly</name>
    <dbReference type="NCBI Taxonomy" id="7217"/>
    <lineage>
        <taxon>Eukaryota</taxon>
        <taxon>Metazoa</taxon>
        <taxon>Ecdysozoa</taxon>
        <taxon>Arthropoda</taxon>
        <taxon>Hexapoda</taxon>
        <taxon>Insecta</taxon>
        <taxon>Pterygota</taxon>
        <taxon>Neoptera</taxon>
        <taxon>Endopterygota</taxon>
        <taxon>Diptera</taxon>
        <taxon>Brachycera</taxon>
        <taxon>Muscomorpha</taxon>
        <taxon>Ephydroidea</taxon>
        <taxon>Drosophilidae</taxon>
        <taxon>Drosophila</taxon>
        <taxon>Sophophora</taxon>
    </lineage>
</organism>
<dbReference type="OrthoDB" id="115198at2759"/>
<evidence type="ECO:0000256" key="9">
    <source>
        <dbReference type="ARBA" id="ARBA00023136"/>
    </source>
</evidence>
<dbReference type="eggNOG" id="KOG2287">
    <property type="taxonomic scope" value="Eukaryota"/>
</dbReference>
<dbReference type="GO" id="GO:0000139">
    <property type="term" value="C:Golgi membrane"/>
    <property type="evidence" value="ECO:0007669"/>
    <property type="project" value="UniProtKB-SubCell"/>
</dbReference>
<keyword evidence="9 11" id="KW-0472">Membrane</keyword>
<comment type="similarity">
    <text evidence="2 11">Belongs to the glycosyltransferase 31 family.</text>
</comment>
<dbReference type="PANTHER" id="PTHR11214">
    <property type="entry name" value="BETA-1,3-N-ACETYLGLUCOSAMINYLTRANSFERASE"/>
    <property type="match status" value="1"/>
</dbReference>
<dbReference type="Gene3D" id="3.90.550.50">
    <property type="match status" value="1"/>
</dbReference>
<dbReference type="Pfam" id="PF01762">
    <property type="entry name" value="Galactosyl_T"/>
    <property type="match status" value="1"/>
</dbReference>
<keyword evidence="13" id="KW-1185">Reference proteome</keyword>